<dbReference type="InterPro" id="IPR003661">
    <property type="entry name" value="HisK_dim/P_dom"/>
</dbReference>
<dbReference type="InterPro" id="IPR036890">
    <property type="entry name" value="HATPase_C_sf"/>
</dbReference>
<dbReference type="Pfam" id="PF02518">
    <property type="entry name" value="HATPase_c"/>
    <property type="match status" value="1"/>
</dbReference>
<dbReference type="PROSITE" id="PS50109">
    <property type="entry name" value="HIS_KIN"/>
    <property type="match status" value="1"/>
</dbReference>
<dbReference type="EMBL" id="FOCM01000003">
    <property type="protein sequence ID" value="SEN29929.1"/>
    <property type="molecule type" value="Genomic_DNA"/>
</dbReference>
<dbReference type="Pfam" id="PF00512">
    <property type="entry name" value="HisKA"/>
    <property type="match status" value="1"/>
</dbReference>
<keyword evidence="7" id="KW-0808">Transferase</keyword>
<evidence type="ECO:0000256" key="4">
    <source>
        <dbReference type="SAM" id="Coils"/>
    </source>
</evidence>
<dbReference type="Pfam" id="PF13188">
    <property type="entry name" value="PAS_8"/>
    <property type="match status" value="1"/>
</dbReference>
<comment type="catalytic activity">
    <reaction evidence="1">
        <text>ATP + protein L-histidine = ADP + protein N-phospho-L-histidine.</text>
        <dbReference type="EC" id="2.7.13.3"/>
    </reaction>
</comment>
<evidence type="ECO:0000259" key="6">
    <source>
        <dbReference type="PROSITE" id="PS50109"/>
    </source>
</evidence>
<reference evidence="8" key="1">
    <citation type="submission" date="2016-10" db="EMBL/GenBank/DDBJ databases">
        <authorList>
            <person name="Varghese N."/>
            <person name="Submissions S."/>
        </authorList>
    </citation>
    <scope>NUCLEOTIDE SEQUENCE [LARGE SCALE GENOMIC DNA]</scope>
    <source>
        <strain evidence="8">DSM 26893</strain>
    </source>
</reference>
<protein>
    <recommendedName>
        <fullName evidence="2">histidine kinase</fullName>
        <ecNumber evidence="2">2.7.13.3</ecNumber>
    </recommendedName>
</protein>
<dbReference type="SUPFAM" id="SSF55874">
    <property type="entry name" value="ATPase domain of HSP90 chaperone/DNA topoisomerase II/histidine kinase"/>
    <property type="match status" value="1"/>
</dbReference>
<dbReference type="SMART" id="SM00091">
    <property type="entry name" value="PAS"/>
    <property type="match status" value="2"/>
</dbReference>
<dbReference type="Gene3D" id="3.30.450.20">
    <property type="entry name" value="PAS domain"/>
    <property type="match status" value="1"/>
</dbReference>
<organism evidence="7 8">
    <name type="scientific">Palleronia pelagia</name>
    <dbReference type="NCBI Taxonomy" id="387096"/>
    <lineage>
        <taxon>Bacteria</taxon>
        <taxon>Pseudomonadati</taxon>
        <taxon>Pseudomonadota</taxon>
        <taxon>Alphaproteobacteria</taxon>
        <taxon>Rhodobacterales</taxon>
        <taxon>Roseobacteraceae</taxon>
        <taxon>Palleronia</taxon>
    </lineage>
</organism>
<keyword evidence="4" id="KW-0175">Coiled coil</keyword>
<dbReference type="Gene3D" id="3.30.565.10">
    <property type="entry name" value="Histidine kinase-like ATPase, C-terminal domain"/>
    <property type="match status" value="1"/>
</dbReference>
<dbReference type="InterPro" id="IPR005467">
    <property type="entry name" value="His_kinase_dom"/>
</dbReference>
<feature type="domain" description="Histidine kinase" evidence="6">
    <location>
        <begin position="330"/>
        <end position="552"/>
    </location>
</feature>
<dbReference type="InterPro" id="IPR035965">
    <property type="entry name" value="PAS-like_dom_sf"/>
</dbReference>
<feature type="compositionally biased region" description="Basic and acidic residues" evidence="5">
    <location>
        <begin position="491"/>
        <end position="514"/>
    </location>
</feature>
<dbReference type="SMART" id="SM00387">
    <property type="entry name" value="HATPase_c"/>
    <property type="match status" value="1"/>
</dbReference>
<evidence type="ECO:0000256" key="1">
    <source>
        <dbReference type="ARBA" id="ARBA00000085"/>
    </source>
</evidence>
<dbReference type="GO" id="GO:0000155">
    <property type="term" value="F:phosphorelay sensor kinase activity"/>
    <property type="evidence" value="ECO:0007669"/>
    <property type="project" value="InterPro"/>
</dbReference>
<evidence type="ECO:0000313" key="8">
    <source>
        <dbReference type="Proteomes" id="UP000199372"/>
    </source>
</evidence>
<keyword evidence="8" id="KW-1185">Reference proteome</keyword>
<dbReference type="PANTHER" id="PTHR45339:SF5">
    <property type="entry name" value="HISTIDINE KINASE"/>
    <property type="match status" value="1"/>
</dbReference>
<gene>
    <name evidence="7" type="ORF">SAMN04488011_103307</name>
</gene>
<dbReference type="CDD" id="cd00082">
    <property type="entry name" value="HisKA"/>
    <property type="match status" value="1"/>
</dbReference>
<proteinExistence type="predicted"/>
<sequence length="562" mass="61741">MPTQLDRIVAQERRARLAAEHQLSQRQRDMRTATERMERRSRVLTEAILEKRAQLDEMQARVDRAKLMALETEQSLQATVSDRARAETRLWQVLNTMRDGFAVFDADLRLVCANAAYLSIFDGLDAVKPGIALRDLCRLMIEEGIVDPRMPGRDWIAQVFRRYDRSPVPDMQIHLWSGRIITLSDRPIHGGGFVNLAVDQTDDLRLRGAIEAIPDPFALFDRDERLVTCNAPFRALSGVAADDAPDVAAEYSAPADDHRLRRFREAGDRPEDVAVEDGRWLRLTAVPTPDGGRAAMGTDITRLKHREAALQRARFAADAASGAKWAAIDRISDELRAPISAILSLSELLDDDPLALAQRDMVLKIRNSAESMLTLIDDIRETSAIEEGCLDLNPGPFDLAECTREAVDLMRGPATARGIDISLTLDADLPPRLSGDADRVRQVLVNLLENAIRSTKRGNVAISISRVPADEGATGCIRIEVTSGGPGFPRGAREPSFEPSRRAEDGDARGHQGAELRLSVSRALVEMMGGTLGVHESSDRGTVIRATLDLPPVGGPEDGMAP</sequence>
<name>A0A1H8FDX4_9RHOB</name>
<dbReference type="InterPro" id="IPR036097">
    <property type="entry name" value="HisK_dim/P_sf"/>
</dbReference>
<dbReference type="InterPro" id="IPR003594">
    <property type="entry name" value="HATPase_dom"/>
</dbReference>
<dbReference type="EC" id="2.7.13.3" evidence="2"/>
<dbReference type="SUPFAM" id="SSF55785">
    <property type="entry name" value="PYP-like sensor domain (PAS domain)"/>
    <property type="match status" value="2"/>
</dbReference>
<evidence type="ECO:0000256" key="2">
    <source>
        <dbReference type="ARBA" id="ARBA00012438"/>
    </source>
</evidence>
<dbReference type="AlphaFoldDB" id="A0A1H8FDX4"/>
<dbReference type="OrthoDB" id="9801651at2"/>
<dbReference type="SMART" id="SM00388">
    <property type="entry name" value="HisKA"/>
    <property type="match status" value="1"/>
</dbReference>
<dbReference type="Proteomes" id="UP000199372">
    <property type="component" value="Unassembled WGS sequence"/>
</dbReference>
<dbReference type="InterPro" id="IPR000014">
    <property type="entry name" value="PAS"/>
</dbReference>
<keyword evidence="7" id="KW-0418">Kinase</keyword>
<feature type="region of interest" description="Disordered" evidence="5">
    <location>
        <begin position="482"/>
        <end position="514"/>
    </location>
</feature>
<dbReference type="PANTHER" id="PTHR45339">
    <property type="entry name" value="HYBRID SIGNAL TRANSDUCTION HISTIDINE KINASE J"/>
    <property type="match status" value="1"/>
</dbReference>
<dbReference type="SUPFAM" id="SSF47384">
    <property type="entry name" value="Homodimeric domain of signal transducing histidine kinase"/>
    <property type="match status" value="1"/>
</dbReference>
<evidence type="ECO:0000313" key="7">
    <source>
        <dbReference type="EMBL" id="SEN29929.1"/>
    </source>
</evidence>
<evidence type="ECO:0000256" key="5">
    <source>
        <dbReference type="SAM" id="MobiDB-lite"/>
    </source>
</evidence>
<evidence type="ECO:0000256" key="3">
    <source>
        <dbReference type="ARBA" id="ARBA00022553"/>
    </source>
</evidence>
<dbReference type="Gene3D" id="1.10.287.130">
    <property type="match status" value="1"/>
</dbReference>
<feature type="coiled-coil region" evidence="4">
    <location>
        <begin position="48"/>
        <end position="75"/>
    </location>
</feature>
<keyword evidence="3" id="KW-0597">Phosphoprotein</keyword>
<dbReference type="Pfam" id="PF12860">
    <property type="entry name" value="PAS_7"/>
    <property type="match status" value="1"/>
</dbReference>
<dbReference type="RefSeq" id="WP_091845085.1">
    <property type="nucleotide sequence ID" value="NZ_FOCM01000003.1"/>
</dbReference>
<accession>A0A1H8FDX4</accession>